<comment type="subcellular location">
    <subcellularLocation>
        <location evidence="1">Membrane</location>
        <topology evidence="1">Multi-pass membrane protein</topology>
    </subcellularLocation>
</comment>
<organism evidence="7 8">
    <name type="scientific">Phlebiopsis gigantea (strain 11061_1 CR5-6)</name>
    <name type="common">White-rot fungus</name>
    <name type="synonym">Peniophora gigantea</name>
    <dbReference type="NCBI Taxonomy" id="745531"/>
    <lineage>
        <taxon>Eukaryota</taxon>
        <taxon>Fungi</taxon>
        <taxon>Dikarya</taxon>
        <taxon>Basidiomycota</taxon>
        <taxon>Agaricomycotina</taxon>
        <taxon>Agaricomycetes</taxon>
        <taxon>Polyporales</taxon>
        <taxon>Phanerochaetaceae</taxon>
        <taxon>Phlebiopsis</taxon>
    </lineage>
</organism>
<evidence type="ECO:0000256" key="5">
    <source>
        <dbReference type="SAM" id="MobiDB-lite"/>
    </source>
</evidence>
<evidence type="ECO:0000313" key="8">
    <source>
        <dbReference type="Proteomes" id="UP000053257"/>
    </source>
</evidence>
<evidence type="ECO:0000256" key="1">
    <source>
        <dbReference type="ARBA" id="ARBA00004141"/>
    </source>
</evidence>
<keyword evidence="3 6" id="KW-1133">Transmembrane helix</keyword>
<evidence type="ECO:0000313" key="7">
    <source>
        <dbReference type="EMBL" id="KIP07846.1"/>
    </source>
</evidence>
<keyword evidence="2 6" id="KW-0812">Transmembrane</keyword>
<evidence type="ECO:0000256" key="2">
    <source>
        <dbReference type="ARBA" id="ARBA00022692"/>
    </source>
</evidence>
<dbReference type="Pfam" id="PF02535">
    <property type="entry name" value="Zip"/>
    <property type="match status" value="1"/>
</dbReference>
<sequence length="195" mass="20355">MGTWSRAEDEDGEDEEPSEEVRVGRRRQVVGILMLQLGIMLHSCVIGLTLSITKGSEFTTLATAILFHQLFEGLSLGIRIAALPSAAAQGAFARVPGRILQPVLALAFALTVPAGIAAGLLAFAHHDGDPAARAARLQGLMSAMSAGMLVYAACVEMLAGDFVMDPTMWRSGLPRQAGALLALGAGVCAMAFIGH</sequence>
<evidence type="ECO:0000256" key="3">
    <source>
        <dbReference type="ARBA" id="ARBA00022989"/>
    </source>
</evidence>
<keyword evidence="8" id="KW-1185">Reference proteome</keyword>
<feature type="transmembrane region" description="Helical" evidence="6">
    <location>
        <begin position="144"/>
        <end position="164"/>
    </location>
</feature>
<keyword evidence="4 6" id="KW-0472">Membrane</keyword>
<protein>
    <recommendedName>
        <fullName evidence="9">Zinc/iron permease</fullName>
    </recommendedName>
</protein>
<evidence type="ECO:0000256" key="4">
    <source>
        <dbReference type="ARBA" id="ARBA00023136"/>
    </source>
</evidence>
<feature type="region of interest" description="Disordered" evidence="5">
    <location>
        <begin position="1"/>
        <end position="22"/>
    </location>
</feature>
<feature type="compositionally biased region" description="Acidic residues" evidence="5">
    <location>
        <begin position="8"/>
        <end position="18"/>
    </location>
</feature>
<dbReference type="STRING" id="745531.A0A0C3RZL5"/>
<feature type="transmembrane region" description="Helical" evidence="6">
    <location>
        <begin position="58"/>
        <end position="82"/>
    </location>
</feature>
<feature type="transmembrane region" description="Helical" evidence="6">
    <location>
        <begin position="103"/>
        <end position="124"/>
    </location>
</feature>
<evidence type="ECO:0000256" key="6">
    <source>
        <dbReference type="SAM" id="Phobius"/>
    </source>
</evidence>
<dbReference type="EMBL" id="KN840489">
    <property type="protein sequence ID" value="KIP07846.1"/>
    <property type="molecule type" value="Genomic_DNA"/>
</dbReference>
<reference evidence="7 8" key="1">
    <citation type="journal article" date="2014" name="PLoS Genet.">
        <title>Analysis of the Phlebiopsis gigantea genome, transcriptome and secretome provides insight into its pioneer colonization strategies of wood.</title>
        <authorList>
            <person name="Hori C."/>
            <person name="Ishida T."/>
            <person name="Igarashi K."/>
            <person name="Samejima M."/>
            <person name="Suzuki H."/>
            <person name="Master E."/>
            <person name="Ferreira P."/>
            <person name="Ruiz-Duenas F.J."/>
            <person name="Held B."/>
            <person name="Canessa P."/>
            <person name="Larrondo L.F."/>
            <person name="Schmoll M."/>
            <person name="Druzhinina I.S."/>
            <person name="Kubicek C.P."/>
            <person name="Gaskell J.A."/>
            <person name="Kersten P."/>
            <person name="St John F."/>
            <person name="Glasner J."/>
            <person name="Sabat G."/>
            <person name="Splinter BonDurant S."/>
            <person name="Syed K."/>
            <person name="Yadav J."/>
            <person name="Mgbeahuruike A.C."/>
            <person name="Kovalchuk A."/>
            <person name="Asiegbu F.O."/>
            <person name="Lackner G."/>
            <person name="Hoffmeister D."/>
            <person name="Rencoret J."/>
            <person name="Gutierrez A."/>
            <person name="Sun H."/>
            <person name="Lindquist E."/>
            <person name="Barry K."/>
            <person name="Riley R."/>
            <person name="Grigoriev I.V."/>
            <person name="Henrissat B."/>
            <person name="Kues U."/>
            <person name="Berka R.M."/>
            <person name="Martinez A.T."/>
            <person name="Covert S.F."/>
            <person name="Blanchette R.A."/>
            <person name="Cullen D."/>
        </authorList>
    </citation>
    <scope>NUCLEOTIDE SEQUENCE [LARGE SCALE GENOMIC DNA]</scope>
    <source>
        <strain evidence="7 8">11061_1 CR5-6</strain>
    </source>
</reference>
<feature type="transmembrane region" description="Helical" evidence="6">
    <location>
        <begin position="176"/>
        <end position="194"/>
    </location>
</feature>
<accession>A0A0C3RZL5</accession>
<gene>
    <name evidence="7" type="ORF">PHLGIDRAFT_404574</name>
</gene>
<dbReference type="PANTHER" id="PTHR11040">
    <property type="entry name" value="ZINC/IRON TRANSPORTER"/>
    <property type="match status" value="1"/>
</dbReference>
<dbReference type="PANTHER" id="PTHR11040:SF44">
    <property type="entry name" value="PROTEIN ZNTC-RELATED"/>
    <property type="match status" value="1"/>
</dbReference>
<dbReference type="AlphaFoldDB" id="A0A0C3RZL5"/>
<dbReference type="GO" id="GO:0005886">
    <property type="term" value="C:plasma membrane"/>
    <property type="evidence" value="ECO:0007669"/>
    <property type="project" value="TreeGrafter"/>
</dbReference>
<evidence type="ECO:0008006" key="9">
    <source>
        <dbReference type="Google" id="ProtNLM"/>
    </source>
</evidence>
<dbReference type="Proteomes" id="UP000053257">
    <property type="component" value="Unassembled WGS sequence"/>
</dbReference>
<name>A0A0C3RZL5_PHLG1</name>
<dbReference type="HOGENOM" id="CLU_027089_4_1_1"/>
<proteinExistence type="predicted"/>
<dbReference type="GO" id="GO:0005385">
    <property type="term" value="F:zinc ion transmembrane transporter activity"/>
    <property type="evidence" value="ECO:0007669"/>
    <property type="project" value="TreeGrafter"/>
</dbReference>
<dbReference type="OrthoDB" id="448280at2759"/>
<feature type="transmembrane region" description="Helical" evidence="6">
    <location>
        <begin position="29"/>
        <end position="52"/>
    </location>
</feature>
<dbReference type="InterPro" id="IPR003689">
    <property type="entry name" value="ZIP"/>
</dbReference>